<organism evidence="2 3">
    <name type="scientific">Actinomadura rubrisoli</name>
    <dbReference type="NCBI Taxonomy" id="2530368"/>
    <lineage>
        <taxon>Bacteria</taxon>
        <taxon>Bacillati</taxon>
        <taxon>Actinomycetota</taxon>
        <taxon>Actinomycetes</taxon>
        <taxon>Streptosporangiales</taxon>
        <taxon>Thermomonosporaceae</taxon>
        <taxon>Actinomadura</taxon>
    </lineage>
</organism>
<keyword evidence="3" id="KW-1185">Reference proteome</keyword>
<evidence type="ECO:0000313" key="2">
    <source>
        <dbReference type="EMBL" id="TDD84094.1"/>
    </source>
</evidence>
<comment type="caution">
    <text evidence="2">The sequence shown here is derived from an EMBL/GenBank/DDBJ whole genome shotgun (WGS) entry which is preliminary data.</text>
</comment>
<proteinExistence type="predicted"/>
<accession>A0A4R5BJR4</accession>
<name>A0A4R5BJR4_9ACTN</name>
<keyword evidence="1" id="KW-0472">Membrane</keyword>
<keyword evidence="1" id="KW-1133">Transmembrane helix</keyword>
<reference evidence="2 3" key="1">
    <citation type="submission" date="2019-03" db="EMBL/GenBank/DDBJ databases">
        <title>Draft genome sequences of novel Actinobacteria.</title>
        <authorList>
            <person name="Sahin N."/>
            <person name="Ay H."/>
            <person name="Saygin H."/>
        </authorList>
    </citation>
    <scope>NUCLEOTIDE SEQUENCE [LARGE SCALE GENOMIC DNA]</scope>
    <source>
        <strain evidence="2 3">H3C3</strain>
    </source>
</reference>
<evidence type="ECO:0000313" key="3">
    <source>
        <dbReference type="Proteomes" id="UP000294513"/>
    </source>
</evidence>
<dbReference type="RefSeq" id="WP_131895587.1">
    <property type="nucleotide sequence ID" value="NZ_SMKU01000105.1"/>
</dbReference>
<evidence type="ECO:0008006" key="4">
    <source>
        <dbReference type="Google" id="ProtNLM"/>
    </source>
</evidence>
<dbReference type="AlphaFoldDB" id="A0A4R5BJR4"/>
<sequence>MHAPAEPSRTRRPAAMLAVLLITGARLGDTHGHRRMFLLGLGAFTLASLACGLAPATGPLVAARQRRVAARGGSPLAGVRP</sequence>
<protein>
    <recommendedName>
        <fullName evidence="4">MFS transporter</fullName>
    </recommendedName>
</protein>
<dbReference type="Proteomes" id="UP000294513">
    <property type="component" value="Unassembled WGS sequence"/>
</dbReference>
<gene>
    <name evidence="2" type="ORF">E1298_20435</name>
</gene>
<evidence type="ECO:0000256" key="1">
    <source>
        <dbReference type="SAM" id="Phobius"/>
    </source>
</evidence>
<dbReference type="EMBL" id="SMKU01000105">
    <property type="protein sequence ID" value="TDD84094.1"/>
    <property type="molecule type" value="Genomic_DNA"/>
</dbReference>
<dbReference type="OrthoDB" id="783189at2"/>
<dbReference type="InterPro" id="IPR036259">
    <property type="entry name" value="MFS_trans_sf"/>
</dbReference>
<dbReference type="Gene3D" id="1.20.1720.10">
    <property type="entry name" value="Multidrug resistance protein D"/>
    <property type="match status" value="1"/>
</dbReference>
<feature type="transmembrane region" description="Helical" evidence="1">
    <location>
        <begin position="37"/>
        <end position="62"/>
    </location>
</feature>
<keyword evidence="1" id="KW-0812">Transmembrane</keyword>
<dbReference type="SUPFAM" id="SSF103473">
    <property type="entry name" value="MFS general substrate transporter"/>
    <property type="match status" value="1"/>
</dbReference>